<reference evidence="4" key="1">
    <citation type="submission" date="2022-11" db="UniProtKB">
        <authorList>
            <consortium name="WormBaseParasite"/>
        </authorList>
    </citation>
    <scope>IDENTIFICATION</scope>
</reference>
<feature type="transmembrane region" description="Helical" evidence="2">
    <location>
        <begin position="36"/>
        <end position="58"/>
    </location>
</feature>
<feature type="region of interest" description="Disordered" evidence="1">
    <location>
        <begin position="270"/>
        <end position="290"/>
    </location>
</feature>
<evidence type="ECO:0000313" key="4">
    <source>
        <dbReference type="WBParaSite" id="PSU_v2.g5654.t1"/>
    </source>
</evidence>
<dbReference type="SUPFAM" id="SSF81321">
    <property type="entry name" value="Family A G protein-coupled receptor-like"/>
    <property type="match status" value="1"/>
</dbReference>
<organism evidence="3 4">
    <name type="scientific">Panagrolaimus superbus</name>
    <dbReference type="NCBI Taxonomy" id="310955"/>
    <lineage>
        <taxon>Eukaryota</taxon>
        <taxon>Metazoa</taxon>
        <taxon>Ecdysozoa</taxon>
        <taxon>Nematoda</taxon>
        <taxon>Chromadorea</taxon>
        <taxon>Rhabditida</taxon>
        <taxon>Tylenchina</taxon>
        <taxon>Panagrolaimomorpha</taxon>
        <taxon>Panagrolaimoidea</taxon>
        <taxon>Panagrolaimidae</taxon>
        <taxon>Panagrolaimus</taxon>
    </lineage>
</organism>
<evidence type="ECO:0000313" key="3">
    <source>
        <dbReference type="Proteomes" id="UP000887577"/>
    </source>
</evidence>
<keyword evidence="3" id="KW-1185">Reference proteome</keyword>
<keyword evidence="2" id="KW-1133">Transmembrane helix</keyword>
<dbReference type="Proteomes" id="UP000887577">
    <property type="component" value="Unplaced"/>
</dbReference>
<dbReference type="AlphaFoldDB" id="A0A914Z0F9"/>
<sequence length="290" mass="33594">MSFDIFTIFYKPAVLLPLPIFIPVNPIPGITDALDMVGPFLALINMAITMDLLLCMVIQRYFTMSNLVVSHPKYLEKCVYGFVFITNFIMVAMLIVSNVATGDRLDKRDTITFIQNHIIDWEKLLEVVEYPCVVVVFLRSDFISVFERSYTIFFAISRLLAFIFFTHRNMKVVISTNETPQNRKQHRMIIKLLKFEFFAVLFLIIIPSNLLIYSVAMQIPHPMLPLYCILMLKLYPPVDIFLTSLLMKPYRKFIKKIVCKICRLKSAKVSDSSSTPYNNNDKSVVTTNRK</sequence>
<dbReference type="WBParaSite" id="PSU_v2.g5654.t1">
    <property type="protein sequence ID" value="PSU_v2.g5654.t1"/>
    <property type="gene ID" value="PSU_v2.g5654"/>
</dbReference>
<keyword evidence="2" id="KW-0472">Membrane</keyword>
<dbReference type="Pfam" id="PF10318">
    <property type="entry name" value="7TM_GPCR_Srh"/>
    <property type="match status" value="1"/>
</dbReference>
<keyword evidence="2" id="KW-0812">Transmembrane</keyword>
<proteinExistence type="predicted"/>
<dbReference type="InterPro" id="IPR019422">
    <property type="entry name" value="7TM_GPCR_serpentine_rcpt_Srh"/>
</dbReference>
<feature type="transmembrane region" description="Helical" evidence="2">
    <location>
        <begin position="149"/>
        <end position="167"/>
    </location>
</feature>
<accession>A0A914Z0F9</accession>
<protein>
    <submittedName>
        <fullName evidence="4">Uncharacterized protein</fullName>
    </submittedName>
</protein>
<name>A0A914Z0F9_9BILA</name>
<feature type="transmembrane region" description="Helical" evidence="2">
    <location>
        <begin position="224"/>
        <end position="247"/>
    </location>
</feature>
<feature type="transmembrane region" description="Helical" evidence="2">
    <location>
        <begin position="79"/>
        <end position="100"/>
    </location>
</feature>
<evidence type="ECO:0000256" key="2">
    <source>
        <dbReference type="SAM" id="Phobius"/>
    </source>
</evidence>
<feature type="transmembrane region" description="Helical" evidence="2">
    <location>
        <begin position="188"/>
        <end position="212"/>
    </location>
</feature>
<evidence type="ECO:0000256" key="1">
    <source>
        <dbReference type="SAM" id="MobiDB-lite"/>
    </source>
</evidence>